<dbReference type="InterPro" id="IPR010730">
    <property type="entry name" value="HET"/>
</dbReference>
<dbReference type="Pfam" id="PF06985">
    <property type="entry name" value="HET"/>
    <property type="match status" value="1"/>
</dbReference>
<evidence type="ECO:0000259" key="2">
    <source>
        <dbReference type="Pfam" id="PF06985"/>
    </source>
</evidence>
<evidence type="ECO:0000256" key="1">
    <source>
        <dbReference type="SAM" id="Coils"/>
    </source>
</evidence>
<protein>
    <submittedName>
        <fullName evidence="3">HET-domain-containing protein</fullName>
    </submittedName>
</protein>
<evidence type="ECO:0000313" key="3">
    <source>
        <dbReference type="EMBL" id="KAF2094151.1"/>
    </source>
</evidence>
<feature type="non-terminal residue" evidence="3">
    <location>
        <position position="659"/>
    </location>
</feature>
<dbReference type="PANTHER" id="PTHR24148:SF64">
    <property type="entry name" value="HETEROKARYON INCOMPATIBILITY DOMAIN-CONTAINING PROTEIN"/>
    <property type="match status" value="1"/>
</dbReference>
<feature type="coiled-coil region" evidence="1">
    <location>
        <begin position="369"/>
        <end position="405"/>
    </location>
</feature>
<dbReference type="EMBL" id="ML978135">
    <property type="protein sequence ID" value="KAF2094151.1"/>
    <property type="molecule type" value="Genomic_DNA"/>
</dbReference>
<dbReference type="PANTHER" id="PTHR24148">
    <property type="entry name" value="ANKYRIN REPEAT DOMAIN-CONTAINING PROTEIN 39 HOMOLOG-RELATED"/>
    <property type="match status" value="1"/>
</dbReference>
<accession>A0A9P4M107</accession>
<gene>
    <name evidence="3" type="ORF">NA57DRAFT_26705</name>
</gene>
<dbReference type="Proteomes" id="UP000799772">
    <property type="component" value="Unassembled WGS sequence"/>
</dbReference>
<keyword evidence="4" id="KW-1185">Reference proteome</keyword>
<dbReference type="OrthoDB" id="3477286at2759"/>
<evidence type="ECO:0000313" key="4">
    <source>
        <dbReference type="Proteomes" id="UP000799772"/>
    </source>
</evidence>
<feature type="domain" description="Heterokaryon incompatibility" evidence="2">
    <location>
        <begin position="2"/>
        <end position="144"/>
    </location>
</feature>
<comment type="caution">
    <text evidence="3">The sequence shown here is derived from an EMBL/GenBank/DDBJ whole genome shotgun (WGS) entry which is preliminary data.</text>
</comment>
<organism evidence="3 4">
    <name type="scientific">Rhizodiscina lignyota</name>
    <dbReference type="NCBI Taxonomy" id="1504668"/>
    <lineage>
        <taxon>Eukaryota</taxon>
        <taxon>Fungi</taxon>
        <taxon>Dikarya</taxon>
        <taxon>Ascomycota</taxon>
        <taxon>Pezizomycotina</taxon>
        <taxon>Dothideomycetes</taxon>
        <taxon>Pleosporomycetidae</taxon>
        <taxon>Aulographales</taxon>
        <taxon>Rhizodiscinaceae</taxon>
        <taxon>Rhizodiscina</taxon>
    </lineage>
</organism>
<dbReference type="AlphaFoldDB" id="A0A9P4M107"/>
<dbReference type="InterPro" id="IPR052895">
    <property type="entry name" value="HetReg/Transcr_Mod"/>
</dbReference>
<reference evidence="3" key="1">
    <citation type="journal article" date="2020" name="Stud. Mycol.">
        <title>101 Dothideomycetes genomes: a test case for predicting lifestyles and emergence of pathogens.</title>
        <authorList>
            <person name="Haridas S."/>
            <person name="Albert R."/>
            <person name="Binder M."/>
            <person name="Bloem J."/>
            <person name="Labutti K."/>
            <person name="Salamov A."/>
            <person name="Andreopoulos B."/>
            <person name="Baker S."/>
            <person name="Barry K."/>
            <person name="Bills G."/>
            <person name="Bluhm B."/>
            <person name="Cannon C."/>
            <person name="Castanera R."/>
            <person name="Culley D."/>
            <person name="Daum C."/>
            <person name="Ezra D."/>
            <person name="Gonzalez J."/>
            <person name="Henrissat B."/>
            <person name="Kuo A."/>
            <person name="Liang C."/>
            <person name="Lipzen A."/>
            <person name="Lutzoni F."/>
            <person name="Magnuson J."/>
            <person name="Mondo S."/>
            <person name="Nolan M."/>
            <person name="Ohm R."/>
            <person name="Pangilinan J."/>
            <person name="Park H.-J."/>
            <person name="Ramirez L."/>
            <person name="Alfaro M."/>
            <person name="Sun H."/>
            <person name="Tritt A."/>
            <person name="Yoshinaga Y."/>
            <person name="Zwiers L.-H."/>
            <person name="Turgeon B."/>
            <person name="Goodwin S."/>
            <person name="Spatafora J."/>
            <person name="Crous P."/>
            <person name="Grigoriev I."/>
        </authorList>
    </citation>
    <scope>NUCLEOTIDE SEQUENCE</scope>
    <source>
        <strain evidence="3">CBS 133067</strain>
    </source>
</reference>
<sequence>RYEALSWCWGQGPETGHVGIRKNGKLYAKPAKLDLVRALLVLRNTKKDRYLWVDQICINQANTAEKNHQVEMMAEIYGKAARVCVWLGERDNTSHLALTFIRDEVLKLQQFDDLCEREGNSHKWKALLDLMQRPWFHRRWVVQEISLAQSALMYCGPDRISWKKFSIAVELFVEVETATHRLSEVMKRDRKFHHIPGWFEHVSQLGASLLVDATGRLFRDHKSQYLSSQTIPTHRAKRVYDSDKEDLTESDHEYSEDELVDPYMTGQPLLSLEYLVSSLSIFDVTKAHDTIYALLAIARDTTPRATTSMDWEDHTQAALERFTQKKRYKVDYSQEYVDICQYFIQFCIDRSLQKDPSRALDVILRPWAVEESKVRENWLEERRKEEEERKRKKRLEAKIQINKNRSLYTAPNPKPWEDENPNLSRHAHIEIRRKEYVPLPSWVPQLSRAPFAMSQAAGVSGEKVGRANADPLVGLPNQFQRSYAAAETKKLDTKAFKFRKRMGEKLNYFSMFVKGFVLDEISEVKDASQSGSIPSEWADFAHWYGAKGDPPDAFWRTLVGDRGRDGKNPPVYYSRACRESFEKGGYLSGSVSTSDLIRNERVSVIAQFCWRVQAVIWKRALAKTKSNRLALVSPGVQPGDLVCVLYGCSVPVILHKSQR</sequence>
<proteinExistence type="predicted"/>
<name>A0A9P4M107_9PEZI</name>
<feature type="non-terminal residue" evidence="3">
    <location>
        <position position="1"/>
    </location>
</feature>
<keyword evidence="1" id="KW-0175">Coiled coil</keyword>